<feature type="compositionally biased region" description="Low complexity" evidence="5">
    <location>
        <begin position="109"/>
        <end position="122"/>
    </location>
</feature>
<keyword evidence="3" id="KW-0378">Hydrolase</keyword>
<feature type="domain" description="Ubiquitin-like protease family profile" evidence="6">
    <location>
        <begin position="374"/>
        <end position="544"/>
    </location>
</feature>
<dbReference type="InterPro" id="IPR003653">
    <property type="entry name" value="Peptidase_C48_C"/>
</dbReference>
<feature type="compositionally biased region" description="Acidic residues" evidence="5">
    <location>
        <begin position="28"/>
        <end position="37"/>
    </location>
</feature>
<keyword evidence="2" id="KW-0645">Protease</keyword>
<comment type="similarity">
    <text evidence="1">Belongs to the peptidase C48 family.</text>
</comment>
<organism evidence="7 8">
    <name type="scientific">Discina gigas</name>
    <dbReference type="NCBI Taxonomy" id="1032678"/>
    <lineage>
        <taxon>Eukaryota</taxon>
        <taxon>Fungi</taxon>
        <taxon>Dikarya</taxon>
        <taxon>Ascomycota</taxon>
        <taxon>Pezizomycotina</taxon>
        <taxon>Pezizomycetes</taxon>
        <taxon>Pezizales</taxon>
        <taxon>Discinaceae</taxon>
        <taxon>Discina</taxon>
    </lineage>
</organism>
<feature type="region of interest" description="Disordered" evidence="5">
    <location>
        <begin position="21"/>
        <end position="139"/>
    </location>
</feature>
<evidence type="ECO:0000259" key="6">
    <source>
        <dbReference type="PROSITE" id="PS50600"/>
    </source>
</evidence>
<evidence type="ECO:0000256" key="5">
    <source>
        <dbReference type="SAM" id="MobiDB-lite"/>
    </source>
</evidence>
<evidence type="ECO:0000256" key="1">
    <source>
        <dbReference type="ARBA" id="ARBA00005234"/>
    </source>
</evidence>
<sequence length="580" mass="65812">MSAWIFGGIWKSLKGFVGFGVPASPPVEEVEEAEEASESPTKRTRVEDDGRTNKEESILTQIPDKEALRPQADKEGSIISQVPNKEALRSQSIGRSGLKIKAPTSIDRQTPPQQLPSPLTSSSEDEGESQFKKPTTTRTIRSLPRITPAQIPTNNGPLEQNERPFFAEPLHKKRDSKIVLQRALARREAYGDPRMNFVPLAPRFPLHLHRNAAFKNFGTPIPRSRPAHFTSWSPQGVWESMRTPERTRKTDVLGHLTTGLPKRVVPNKGRIQKTVQENYAKSQARSQAENESLEALLKQLIADKAEGFHSFEEVAKRRQERAKDVQRMREADTKVDKIPPLTPDQLELLKKTVAEVEQDHRLGKNKRYIEKFRIPVGTSDLFRVRPGLWLNDEVINFYMNMIVDRSKKEHPSEPQRILVHNTFFYTQLTNGGYKSVARWAKRLGVFGEGLLKLDYMFIPVHVSKTHWCLAVANFKLKRFEYYDSLGGNFTPDSMPGLYTRIRDYVENETGKSFADWTDFSMAGAPQQANSSDCGVFTIKTAETIARGGKMSFSASDMLLIRQRVMVEVLNGELLPWVVED</sequence>
<gene>
    <name evidence="7" type="ORF">Q9L58_006714</name>
</gene>
<evidence type="ECO:0000313" key="7">
    <source>
        <dbReference type="EMBL" id="KAL0634393.1"/>
    </source>
</evidence>
<dbReference type="Pfam" id="PF02902">
    <property type="entry name" value="Peptidase_C48"/>
    <property type="match status" value="1"/>
</dbReference>
<proteinExistence type="inferred from homology"/>
<accession>A0ABR3GEL9</accession>
<dbReference type="PANTHER" id="PTHR12606:SF141">
    <property type="entry name" value="GH15225P-RELATED"/>
    <property type="match status" value="1"/>
</dbReference>
<protein>
    <recommendedName>
        <fullName evidence="6">Ubiquitin-like protease family profile domain-containing protein</fullName>
    </recommendedName>
</protein>
<keyword evidence="4" id="KW-0788">Thiol protease</keyword>
<comment type="caution">
    <text evidence="7">The sequence shown here is derived from an EMBL/GenBank/DDBJ whole genome shotgun (WGS) entry which is preliminary data.</text>
</comment>
<dbReference type="EMBL" id="JBBBZM010000096">
    <property type="protein sequence ID" value="KAL0634393.1"/>
    <property type="molecule type" value="Genomic_DNA"/>
</dbReference>
<evidence type="ECO:0000313" key="8">
    <source>
        <dbReference type="Proteomes" id="UP001447188"/>
    </source>
</evidence>
<feature type="compositionally biased region" description="Basic and acidic residues" evidence="5">
    <location>
        <begin position="40"/>
        <end position="76"/>
    </location>
</feature>
<evidence type="ECO:0000256" key="4">
    <source>
        <dbReference type="ARBA" id="ARBA00022807"/>
    </source>
</evidence>
<dbReference type="Proteomes" id="UP001447188">
    <property type="component" value="Unassembled WGS sequence"/>
</dbReference>
<dbReference type="PANTHER" id="PTHR12606">
    <property type="entry name" value="SENTRIN/SUMO-SPECIFIC PROTEASE"/>
    <property type="match status" value="1"/>
</dbReference>
<dbReference type="Gene3D" id="3.40.395.10">
    <property type="entry name" value="Adenoviral Proteinase, Chain A"/>
    <property type="match status" value="1"/>
</dbReference>
<name>A0ABR3GEL9_9PEZI</name>
<dbReference type="PROSITE" id="PS50600">
    <property type="entry name" value="ULP_PROTEASE"/>
    <property type="match status" value="1"/>
</dbReference>
<dbReference type="InterPro" id="IPR038765">
    <property type="entry name" value="Papain-like_cys_pep_sf"/>
</dbReference>
<evidence type="ECO:0000256" key="2">
    <source>
        <dbReference type="ARBA" id="ARBA00022670"/>
    </source>
</evidence>
<dbReference type="SUPFAM" id="SSF54001">
    <property type="entry name" value="Cysteine proteinases"/>
    <property type="match status" value="1"/>
</dbReference>
<reference evidence="7 8" key="1">
    <citation type="submission" date="2024-02" db="EMBL/GenBank/DDBJ databases">
        <title>Discinaceae phylogenomics.</title>
        <authorList>
            <person name="Dirks A.C."/>
            <person name="James T.Y."/>
        </authorList>
    </citation>
    <scope>NUCLEOTIDE SEQUENCE [LARGE SCALE GENOMIC DNA]</scope>
    <source>
        <strain evidence="7 8">ACD0624</strain>
    </source>
</reference>
<keyword evidence="8" id="KW-1185">Reference proteome</keyword>
<feature type="compositionally biased region" description="Polar residues" evidence="5">
    <location>
        <begin position="78"/>
        <end position="94"/>
    </location>
</feature>
<evidence type="ECO:0000256" key="3">
    <source>
        <dbReference type="ARBA" id="ARBA00022801"/>
    </source>
</evidence>